<evidence type="ECO:0000313" key="9">
    <source>
        <dbReference type="Proteomes" id="UP000559117"/>
    </source>
</evidence>
<feature type="transmembrane region" description="Helical" evidence="6">
    <location>
        <begin position="159"/>
        <end position="177"/>
    </location>
</feature>
<dbReference type="InterPro" id="IPR036259">
    <property type="entry name" value="MFS_trans_sf"/>
</dbReference>
<evidence type="ECO:0000313" key="8">
    <source>
        <dbReference type="EMBL" id="MBB5335639.1"/>
    </source>
</evidence>
<keyword evidence="4 6" id="KW-1133">Transmembrane helix</keyword>
<dbReference type="PANTHER" id="PTHR43129">
    <property type="entry name" value="FOSMIDOMYCIN RESISTANCE PROTEIN"/>
    <property type="match status" value="1"/>
</dbReference>
<sequence length="396" mass="42181">MDKKYIYLLAIGHFSCDIAMGALPAILPFFISQYGMDYKSIAGLMFASCFLSSVVQPAFGWLADKKSKNWFMSAGIFLSGTAMGLTGIITDYWLIFFVITLSGIGSAIFHPEAACMVNKVAGSKRGTALSIFSVGGNGGFAVGPVLAVAAISMWGLKGISIFCFLGLATALLLMLFVPKMKQAIAEKTDNNSAKPAATADAPAKNDWRAFSHLVLLLIFSSITICGLRSFIPIYWVKVMGLSNAAAGSSLTLLFMFGVIMTLLGGLLADKFGYLKIIRISYALLAISVVLLSQTKTVWLGFLLLLPMGFAMFAPFSSIVVLGQTYLARNIGFASGVTLGLSFSVGGVLIPLLGYFADSYGLPMTMELLAVIAIFAALAGLFLPSTQKKKLLCQATH</sequence>
<dbReference type="EMBL" id="JACHFH010000007">
    <property type="protein sequence ID" value="MBB5335639.1"/>
    <property type="molecule type" value="Genomic_DNA"/>
</dbReference>
<feature type="transmembrane region" description="Helical" evidence="6">
    <location>
        <begin position="7"/>
        <end position="31"/>
    </location>
</feature>
<dbReference type="GO" id="GO:0005886">
    <property type="term" value="C:plasma membrane"/>
    <property type="evidence" value="ECO:0007669"/>
    <property type="project" value="UniProtKB-SubCell"/>
</dbReference>
<keyword evidence="5 6" id="KW-0472">Membrane</keyword>
<feature type="transmembrane region" description="Helical" evidence="6">
    <location>
        <begin position="95"/>
        <end position="117"/>
    </location>
</feature>
<proteinExistence type="predicted"/>
<feature type="transmembrane region" description="Helical" evidence="6">
    <location>
        <begin position="70"/>
        <end position="89"/>
    </location>
</feature>
<dbReference type="InterPro" id="IPR011701">
    <property type="entry name" value="MFS"/>
</dbReference>
<dbReference type="Pfam" id="PF07690">
    <property type="entry name" value="MFS_1"/>
    <property type="match status" value="1"/>
</dbReference>
<protein>
    <submittedName>
        <fullName evidence="8">FSR family fosmidomycin resistance protein-like MFS transporter</fullName>
    </submittedName>
</protein>
<evidence type="ECO:0000256" key="3">
    <source>
        <dbReference type="ARBA" id="ARBA00022692"/>
    </source>
</evidence>
<evidence type="ECO:0000256" key="5">
    <source>
        <dbReference type="ARBA" id="ARBA00023136"/>
    </source>
</evidence>
<dbReference type="PANTHER" id="PTHR43129:SF1">
    <property type="entry name" value="FOSMIDOMYCIN RESISTANCE PROTEIN"/>
    <property type="match status" value="1"/>
</dbReference>
<dbReference type="SUPFAM" id="SSF103473">
    <property type="entry name" value="MFS general substrate transporter"/>
    <property type="match status" value="1"/>
</dbReference>
<dbReference type="Gene3D" id="1.20.1250.20">
    <property type="entry name" value="MFS general substrate transporter like domains"/>
    <property type="match status" value="2"/>
</dbReference>
<feature type="transmembrane region" description="Helical" evidence="6">
    <location>
        <begin position="247"/>
        <end position="268"/>
    </location>
</feature>
<evidence type="ECO:0000256" key="6">
    <source>
        <dbReference type="SAM" id="Phobius"/>
    </source>
</evidence>
<dbReference type="InterPro" id="IPR020846">
    <property type="entry name" value="MFS_dom"/>
</dbReference>
<feature type="transmembrane region" description="Helical" evidence="6">
    <location>
        <begin position="213"/>
        <end position="235"/>
    </location>
</feature>
<dbReference type="RefSeq" id="WP_183859810.1">
    <property type="nucleotide sequence ID" value="NZ_JACHFH010000007.1"/>
</dbReference>
<keyword evidence="9" id="KW-1185">Reference proteome</keyword>
<evidence type="ECO:0000256" key="1">
    <source>
        <dbReference type="ARBA" id="ARBA00004651"/>
    </source>
</evidence>
<feature type="transmembrane region" description="Helical" evidence="6">
    <location>
        <begin position="332"/>
        <end position="355"/>
    </location>
</feature>
<evidence type="ECO:0000256" key="4">
    <source>
        <dbReference type="ARBA" id="ARBA00022989"/>
    </source>
</evidence>
<reference evidence="8 9" key="1">
    <citation type="submission" date="2020-08" db="EMBL/GenBank/DDBJ databases">
        <title>Genomic Encyclopedia of Type Strains, Phase IV (KMG-IV): sequencing the most valuable type-strain genomes for metagenomic binning, comparative biology and taxonomic classification.</title>
        <authorList>
            <person name="Goeker M."/>
        </authorList>
    </citation>
    <scope>NUCLEOTIDE SEQUENCE [LARGE SCALE GENOMIC DNA]</scope>
    <source>
        <strain evidence="8 9">DSM 24661</strain>
    </source>
</reference>
<keyword evidence="2" id="KW-0813">Transport</keyword>
<dbReference type="Proteomes" id="UP000559117">
    <property type="component" value="Unassembled WGS sequence"/>
</dbReference>
<gene>
    <name evidence="8" type="ORF">HNR32_000771</name>
</gene>
<organism evidence="8 9">
    <name type="scientific">Pectinatus brassicae</name>
    <dbReference type="NCBI Taxonomy" id="862415"/>
    <lineage>
        <taxon>Bacteria</taxon>
        <taxon>Bacillati</taxon>
        <taxon>Bacillota</taxon>
        <taxon>Negativicutes</taxon>
        <taxon>Selenomonadales</taxon>
        <taxon>Selenomonadaceae</taxon>
        <taxon>Pectinatus</taxon>
    </lineage>
</organism>
<dbReference type="CDD" id="cd17478">
    <property type="entry name" value="MFS_FsR"/>
    <property type="match status" value="1"/>
</dbReference>
<dbReference type="PROSITE" id="PS50850">
    <property type="entry name" value="MFS"/>
    <property type="match status" value="1"/>
</dbReference>
<dbReference type="GO" id="GO:0022857">
    <property type="term" value="F:transmembrane transporter activity"/>
    <property type="evidence" value="ECO:0007669"/>
    <property type="project" value="InterPro"/>
</dbReference>
<evidence type="ECO:0000256" key="2">
    <source>
        <dbReference type="ARBA" id="ARBA00022448"/>
    </source>
</evidence>
<keyword evidence="3 6" id="KW-0812">Transmembrane</keyword>
<feature type="transmembrane region" description="Helical" evidence="6">
    <location>
        <begin position="275"/>
        <end position="292"/>
    </location>
</feature>
<feature type="transmembrane region" description="Helical" evidence="6">
    <location>
        <begin position="298"/>
        <end position="320"/>
    </location>
</feature>
<accession>A0A840UF46</accession>
<feature type="transmembrane region" description="Helical" evidence="6">
    <location>
        <begin position="129"/>
        <end position="153"/>
    </location>
</feature>
<comment type="caution">
    <text evidence="8">The sequence shown here is derived from an EMBL/GenBank/DDBJ whole genome shotgun (WGS) entry which is preliminary data.</text>
</comment>
<feature type="domain" description="Major facilitator superfamily (MFS) profile" evidence="7">
    <location>
        <begin position="5"/>
        <end position="387"/>
    </location>
</feature>
<dbReference type="AlphaFoldDB" id="A0A840UF46"/>
<evidence type="ECO:0000259" key="7">
    <source>
        <dbReference type="PROSITE" id="PS50850"/>
    </source>
</evidence>
<comment type="subcellular location">
    <subcellularLocation>
        <location evidence="1">Cell membrane</location>
        <topology evidence="1">Multi-pass membrane protein</topology>
    </subcellularLocation>
</comment>
<feature type="transmembrane region" description="Helical" evidence="6">
    <location>
        <begin position="361"/>
        <end position="382"/>
    </location>
</feature>
<name>A0A840UF46_9FIRM</name>
<feature type="transmembrane region" description="Helical" evidence="6">
    <location>
        <begin position="43"/>
        <end position="63"/>
    </location>
</feature>